<keyword evidence="3" id="KW-1185">Reference proteome</keyword>
<dbReference type="Proteomes" id="UP000789901">
    <property type="component" value="Unassembled WGS sequence"/>
</dbReference>
<evidence type="ECO:0000313" key="2">
    <source>
        <dbReference type="EMBL" id="CAG8838060.1"/>
    </source>
</evidence>
<organism evidence="2 3">
    <name type="scientific">Gigaspora margarita</name>
    <dbReference type="NCBI Taxonomy" id="4874"/>
    <lineage>
        <taxon>Eukaryota</taxon>
        <taxon>Fungi</taxon>
        <taxon>Fungi incertae sedis</taxon>
        <taxon>Mucoromycota</taxon>
        <taxon>Glomeromycotina</taxon>
        <taxon>Glomeromycetes</taxon>
        <taxon>Diversisporales</taxon>
        <taxon>Gigasporaceae</taxon>
        <taxon>Gigaspora</taxon>
    </lineage>
</organism>
<protein>
    <submittedName>
        <fullName evidence="2">22160_t:CDS:1</fullName>
    </submittedName>
</protein>
<comment type="caution">
    <text evidence="2">The sequence shown here is derived from an EMBL/GenBank/DDBJ whole genome shotgun (WGS) entry which is preliminary data.</text>
</comment>
<evidence type="ECO:0000256" key="1">
    <source>
        <dbReference type="SAM" id="MobiDB-lite"/>
    </source>
</evidence>
<gene>
    <name evidence="2" type="ORF">GMARGA_LOCUS33787</name>
</gene>
<accession>A0ABN7WQ58</accession>
<proteinExistence type="predicted"/>
<evidence type="ECO:0000313" key="3">
    <source>
        <dbReference type="Proteomes" id="UP000789901"/>
    </source>
</evidence>
<feature type="non-terminal residue" evidence="2">
    <location>
        <position position="1"/>
    </location>
</feature>
<reference evidence="2 3" key="1">
    <citation type="submission" date="2021-06" db="EMBL/GenBank/DDBJ databases">
        <authorList>
            <person name="Kallberg Y."/>
            <person name="Tangrot J."/>
            <person name="Rosling A."/>
        </authorList>
    </citation>
    <scope>NUCLEOTIDE SEQUENCE [LARGE SCALE GENOMIC DNA]</scope>
    <source>
        <strain evidence="2 3">120-4 pot B 10/14</strain>
    </source>
</reference>
<feature type="region of interest" description="Disordered" evidence="1">
    <location>
        <begin position="1"/>
        <end position="34"/>
    </location>
</feature>
<name>A0ABN7WQ58_GIGMA</name>
<feature type="non-terminal residue" evidence="2">
    <location>
        <position position="194"/>
    </location>
</feature>
<dbReference type="EMBL" id="CAJVQB010057210">
    <property type="protein sequence ID" value="CAG8838060.1"/>
    <property type="molecule type" value="Genomic_DNA"/>
</dbReference>
<sequence length="194" mass="21944">KSNRKQCKNEKKKNSPSQEKRRKDSKDPPPENDAKMVMVRHAEVINVDVERIKGSEIIVDVRVNAEMIKLMPAQNSLLTSSSCRTRVLNLGTTCVRTTFLIKARHPETNLERAAVLGGGPHRCLTRPVQTNTKELDQCLNNRFFNNSDTLKYKNNSTATTISITSRYGDSNADSEARNWSNDDKVLKNTITKKK</sequence>
<feature type="compositionally biased region" description="Basic and acidic residues" evidence="1">
    <location>
        <begin position="7"/>
        <end position="34"/>
    </location>
</feature>